<evidence type="ECO:0000256" key="2">
    <source>
        <dbReference type="PROSITE-ProRule" id="PRU00117"/>
    </source>
</evidence>
<dbReference type="Gene3D" id="3.30.310.210">
    <property type="match status" value="1"/>
</dbReference>
<organism evidence="5">
    <name type="scientific">Coccolithus braarudii</name>
    <dbReference type="NCBI Taxonomy" id="221442"/>
    <lineage>
        <taxon>Eukaryota</taxon>
        <taxon>Haptista</taxon>
        <taxon>Haptophyta</taxon>
        <taxon>Prymnesiophyceae</taxon>
        <taxon>Coccolithales</taxon>
        <taxon>Coccolithaceae</taxon>
        <taxon>Coccolithus</taxon>
    </lineage>
</organism>
<accession>A0A6T7F0I2</accession>
<name>A0A6T7F0I2_9EUKA</name>
<evidence type="ECO:0000256" key="1">
    <source>
        <dbReference type="ARBA" id="ARBA00022737"/>
    </source>
</evidence>
<dbReference type="CDD" id="cd00105">
    <property type="entry name" value="KH-I"/>
    <property type="match status" value="1"/>
</dbReference>
<reference evidence="5" key="1">
    <citation type="submission" date="2021-01" db="EMBL/GenBank/DDBJ databases">
        <authorList>
            <person name="Corre E."/>
            <person name="Pelletier E."/>
            <person name="Niang G."/>
            <person name="Scheremetjew M."/>
            <person name="Finn R."/>
            <person name="Kale V."/>
            <person name="Holt S."/>
            <person name="Cochrane G."/>
            <person name="Meng A."/>
            <person name="Brown T."/>
            <person name="Cohen L."/>
        </authorList>
    </citation>
    <scope>NUCLEOTIDE SEQUENCE</scope>
    <source>
        <strain evidence="5">PLY182g</strain>
    </source>
</reference>
<dbReference type="InterPro" id="IPR036612">
    <property type="entry name" value="KH_dom_type_1_sf"/>
</dbReference>
<dbReference type="PROSITE" id="PS50084">
    <property type="entry name" value="KH_TYPE_1"/>
    <property type="match status" value="3"/>
</dbReference>
<keyword evidence="1" id="KW-0677">Repeat</keyword>
<dbReference type="Gene3D" id="3.30.1370.10">
    <property type="entry name" value="K Homology domain, type 1"/>
    <property type="match status" value="1"/>
</dbReference>
<sequence length="293" mass="30713">MSNNMAASTLTLSVPAEKIGFVIGIGGAGLRRIGQETGVKVQVPREVSATGERTIEMVGMPEGLQRAQQIVIELMEGKGSQNKRKLPLDFLPGTYSRPVQQCFYATPTGGMMSHAPPGLPGSYMAQQQPHPMIHGSMNEIGGTFEVKIIIDTEKVGAIVGKAGAGLKQLRETSGCTFTLTRDMVLGGRLLVINPPVDAQQRCIAYVCERLAGMGGMTDDPTAEVSLKLLVPTNGAGVIIGKGGSGFRELRTLGVAVEMAREEVSVAERLLSVTGPALAVSAAVNTVVAKLASN</sequence>
<feature type="domain" description="K Homology" evidence="3">
    <location>
        <begin position="142"/>
        <end position="211"/>
    </location>
</feature>
<gene>
    <name evidence="4" type="ORF">CPEL01642_LOCUS8904</name>
    <name evidence="5" type="ORF">CPEL01642_LOCUS8905</name>
</gene>
<dbReference type="AlphaFoldDB" id="A0A6T7F0I2"/>
<dbReference type="GO" id="GO:0003723">
    <property type="term" value="F:RNA binding"/>
    <property type="evidence" value="ECO:0007669"/>
    <property type="project" value="UniProtKB-UniRule"/>
</dbReference>
<evidence type="ECO:0000313" key="5">
    <source>
        <dbReference type="EMBL" id="CAD8605570.1"/>
    </source>
</evidence>
<feature type="domain" description="K Homology" evidence="3">
    <location>
        <begin position="6"/>
        <end position="76"/>
    </location>
</feature>
<evidence type="ECO:0000259" key="3">
    <source>
        <dbReference type="SMART" id="SM00322"/>
    </source>
</evidence>
<evidence type="ECO:0000313" key="4">
    <source>
        <dbReference type="EMBL" id="CAD8605569.1"/>
    </source>
</evidence>
<dbReference type="InterPro" id="IPR004088">
    <property type="entry name" value="KH_dom_type_1"/>
</dbReference>
<dbReference type="EMBL" id="HBEY01018475">
    <property type="protein sequence ID" value="CAD8605569.1"/>
    <property type="molecule type" value="Transcribed_RNA"/>
</dbReference>
<dbReference type="EMBL" id="HBEY01018476">
    <property type="protein sequence ID" value="CAD8605570.1"/>
    <property type="molecule type" value="Transcribed_RNA"/>
</dbReference>
<dbReference type="PANTHER" id="PTHR10288">
    <property type="entry name" value="KH DOMAIN CONTAINING RNA BINDING PROTEIN"/>
    <property type="match status" value="1"/>
</dbReference>
<protein>
    <recommendedName>
        <fullName evidence="3">K Homology domain-containing protein</fullName>
    </recommendedName>
</protein>
<dbReference type="InterPro" id="IPR004087">
    <property type="entry name" value="KH_dom"/>
</dbReference>
<dbReference type="SUPFAM" id="SSF54791">
    <property type="entry name" value="Eukaryotic type KH-domain (KH-domain type I)"/>
    <property type="match status" value="3"/>
</dbReference>
<feature type="domain" description="K Homology" evidence="3">
    <location>
        <begin position="222"/>
        <end position="291"/>
    </location>
</feature>
<keyword evidence="2" id="KW-0694">RNA-binding</keyword>
<dbReference type="SMART" id="SM00322">
    <property type="entry name" value="KH"/>
    <property type="match status" value="3"/>
</dbReference>
<proteinExistence type="predicted"/>
<dbReference type="Pfam" id="PF00013">
    <property type="entry name" value="KH_1"/>
    <property type="match status" value="3"/>
</dbReference>